<dbReference type="InterPro" id="IPR036396">
    <property type="entry name" value="Cyt_P450_sf"/>
</dbReference>
<accession>A0A2P5ENN8</accession>
<comment type="caution">
    <text evidence="2">The sequence shown here is derived from an EMBL/GenBank/DDBJ whole genome shotgun (WGS) entry which is preliminary data.</text>
</comment>
<feature type="binding site" description="axial binding residue" evidence="1">
    <location>
        <position position="58"/>
    </location>
    <ligand>
        <name>heme</name>
        <dbReference type="ChEBI" id="CHEBI:30413"/>
    </ligand>
    <ligandPart>
        <name>Fe</name>
        <dbReference type="ChEBI" id="CHEBI:18248"/>
    </ligandPart>
</feature>
<dbReference type="GO" id="GO:0004497">
    <property type="term" value="F:monooxygenase activity"/>
    <property type="evidence" value="ECO:0007669"/>
    <property type="project" value="InterPro"/>
</dbReference>
<comment type="cofactor">
    <cofactor evidence="1">
        <name>heme</name>
        <dbReference type="ChEBI" id="CHEBI:30413"/>
    </cofactor>
</comment>
<gene>
    <name evidence="2" type="ORF">TorRG33x02_169680</name>
</gene>
<dbReference type="OrthoDB" id="3945418at2759"/>
<dbReference type="PRINTS" id="PR00463">
    <property type="entry name" value="EP450I"/>
</dbReference>
<dbReference type="Proteomes" id="UP000237000">
    <property type="component" value="Unassembled WGS sequence"/>
</dbReference>
<dbReference type="GO" id="GO:0020037">
    <property type="term" value="F:heme binding"/>
    <property type="evidence" value="ECO:0007669"/>
    <property type="project" value="InterPro"/>
</dbReference>
<dbReference type="GO" id="GO:0016705">
    <property type="term" value="F:oxidoreductase activity, acting on paired donors, with incorporation or reduction of molecular oxygen"/>
    <property type="evidence" value="ECO:0007669"/>
    <property type="project" value="InterPro"/>
</dbReference>
<dbReference type="Gene3D" id="1.10.630.10">
    <property type="entry name" value="Cytochrome P450"/>
    <property type="match status" value="1"/>
</dbReference>
<reference evidence="3" key="1">
    <citation type="submission" date="2016-06" db="EMBL/GenBank/DDBJ databases">
        <title>Parallel loss of symbiosis genes in relatives of nitrogen-fixing non-legume Parasponia.</title>
        <authorList>
            <person name="Van Velzen R."/>
            <person name="Holmer R."/>
            <person name="Bu F."/>
            <person name="Rutten L."/>
            <person name="Van Zeijl A."/>
            <person name="Liu W."/>
            <person name="Santuari L."/>
            <person name="Cao Q."/>
            <person name="Sharma T."/>
            <person name="Shen D."/>
            <person name="Roswanjaya Y."/>
            <person name="Wardhani T."/>
            <person name="Kalhor M.S."/>
            <person name="Jansen J."/>
            <person name="Van den Hoogen J."/>
            <person name="Gungor B."/>
            <person name="Hartog M."/>
            <person name="Hontelez J."/>
            <person name="Verver J."/>
            <person name="Yang W.-C."/>
            <person name="Schijlen E."/>
            <person name="Repin R."/>
            <person name="Schilthuizen M."/>
            <person name="Schranz E."/>
            <person name="Heidstra R."/>
            <person name="Miyata K."/>
            <person name="Fedorova E."/>
            <person name="Kohlen W."/>
            <person name="Bisseling T."/>
            <person name="Smit S."/>
            <person name="Geurts R."/>
        </authorList>
    </citation>
    <scope>NUCLEOTIDE SEQUENCE [LARGE SCALE GENOMIC DNA]</scope>
    <source>
        <strain evidence="3">cv. RG33-2</strain>
    </source>
</reference>
<dbReference type="GO" id="GO:0005506">
    <property type="term" value="F:iron ion binding"/>
    <property type="evidence" value="ECO:0007669"/>
    <property type="project" value="InterPro"/>
</dbReference>
<dbReference type="AlphaFoldDB" id="A0A2P5ENN8"/>
<proteinExistence type="predicted"/>
<dbReference type="Pfam" id="PF00067">
    <property type="entry name" value="p450"/>
    <property type="match status" value="1"/>
</dbReference>
<protein>
    <submittedName>
        <fullName evidence="2">Cytochrome P450, E-class, group I</fullName>
    </submittedName>
</protein>
<dbReference type="STRING" id="63057.A0A2P5ENN8"/>
<evidence type="ECO:0000313" key="3">
    <source>
        <dbReference type="Proteomes" id="UP000237000"/>
    </source>
</evidence>
<keyword evidence="1" id="KW-0479">Metal-binding</keyword>
<keyword evidence="3" id="KW-1185">Reference proteome</keyword>
<dbReference type="InterPro" id="IPR002401">
    <property type="entry name" value="Cyt_P450_E_grp-I"/>
</dbReference>
<organism evidence="2 3">
    <name type="scientific">Trema orientale</name>
    <name type="common">Charcoal tree</name>
    <name type="synonym">Celtis orientalis</name>
    <dbReference type="NCBI Taxonomy" id="63057"/>
    <lineage>
        <taxon>Eukaryota</taxon>
        <taxon>Viridiplantae</taxon>
        <taxon>Streptophyta</taxon>
        <taxon>Embryophyta</taxon>
        <taxon>Tracheophyta</taxon>
        <taxon>Spermatophyta</taxon>
        <taxon>Magnoliopsida</taxon>
        <taxon>eudicotyledons</taxon>
        <taxon>Gunneridae</taxon>
        <taxon>Pentapetalae</taxon>
        <taxon>rosids</taxon>
        <taxon>fabids</taxon>
        <taxon>Rosales</taxon>
        <taxon>Cannabaceae</taxon>
        <taxon>Trema</taxon>
    </lineage>
</organism>
<dbReference type="InterPro" id="IPR001128">
    <property type="entry name" value="Cyt_P450"/>
</dbReference>
<sequence>MLCKSIKSFDAAKNLLGIEHVKHEPEYFPNPEKFDPSRFMDNEHLHYTFKSLGGFKMCAGKEWAKQAISHFHAQPCTKFKWDTLCTNESLRWSGDACTSRRTPNSTPSYFLFCFTQLDR</sequence>
<keyword evidence="1" id="KW-0349">Heme</keyword>
<evidence type="ECO:0000256" key="1">
    <source>
        <dbReference type="PIRSR" id="PIRSR602401-1"/>
    </source>
</evidence>
<dbReference type="SUPFAM" id="SSF48264">
    <property type="entry name" value="Cytochrome P450"/>
    <property type="match status" value="1"/>
</dbReference>
<evidence type="ECO:0000313" key="2">
    <source>
        <dbReference type="EMBL" id="PON87191.1"/>
    </source>
</evidence>
<keyword evidence="1" id="KW-0408">Iron</keyword>
<dbReference type="InParanoid" id="A0A2P5ENN8"/>
<name>A0A2P5ENN8_TREOI</name>
<dbReference type="EMBL" id="JXTC01000120">
    <property type="protein sequence ID" value="PON87191.1"/>
    <property type="molecule type" value="Genomic_DNA"/>
</dbReference>